<organism evidence="2 3">
    <name type="scientific">Streptomyces angustmyceticus</name>
    <dbReference type="NCBI Taxonomy" id="285578"/>
    <lineage>
        <taxon>Bacteria</taxon>
        <taxon>Bacillati</taxon>
        <taxon>Actinomycetota</taxon>
        <taxon>Actinomycetes</taxon>
        <taxon>Kitasatosporales</taxon>
        <taxon>Streptomycetaceae</taxon>
        <taxon>Streptomyces</taxon>
    </lineage>
</organism>
<protein>
    <submittedName>
        <fullName evidence="2">Uncharacterized protein</fullName>
    </submittedName>
</protein>
<reference evidence="2 3" key="1">
    <citation type="submission" date="2019-10" db="EMBL/GenBank/DDBJ databases">
        <title>Whole genome shotgun sequence of Streptomyces angustmyceticus NBRC 3934.</title>
        <authorList>
            <person name="Hosoyama A."/>
            <person name="Ichikawa N."/>
            <person name="Kimura A."/>
            <person name="Kitahashi Y."/>
            <person name="Komaki H."/>
            <person name="Uohara A."/>
        </authorList>
    </citation>
    <scope>NUCLEOTIDE SEQUENCE [LARGE SCALE GENOMIC DNA]</scope>
    <source>
        <strain evidence="2 3">NBRC 3934</strain>
    </source>
</reference>
<evidence type="ECO:0000256" key="1">
    <source>
        <dbReference type="SAM" id="MobiDB-lite"/>
    </source>
</evidence>
<dbReference type="EMBL" id="BLAG01000010">
    <property type="protein sequence ID" value="GES31501.1"/>
    <property type="molecule type" value="Genomic_DNA"/>
</dbReference>
<feature type="region of interest" description="Disordered" evidence="1">
    <location>
        <begin position="1"/>
        <end position="112"/>
    </location>
</feature>
<evidence type="ECO:0000313" key="2">
    <source>
        <dbReference type="EMBL" id="GES31501.1"/>
    </source>
</evidence>
<evidence type="ECO:0000313" key="3">
    <source>
        <dbReference type="Proteomes" id="UP000325598"/>
    </source>
</evidence>
<accession>A0A5J4LHX8</accession>
<comment type="caution">
    <text evidence="2">The sequence shown here is derived from an EMBL/GenBank/DDBJ whole genome shotgun (WGS) entry which is preliminary data.</text>
</comment>
<name>A0A5J4LHX8_9ACTN</name>
<dbReference type="Proteomes" id="UP000325598">
    <property type="component" value="Unassembled WGS sequence"/>
</dbReference>
<dbReference type="AlphaFoldDB" id="A0A5J4LHX8"/>
<keyword evidence="3" id="KW-1185">Reference proteome</keyword>
<feature type="compositionally biased region" description="Basic and acidic residues" evidence="1">
    <location>
        <begin position="50"/>
        <end position="60"/>
    </location>
</feature>
<proteinExistence type="predicted"/>
<gene>
    <name evidence="2" type="ORF">San01_39880</name>
</gene>
<sequence>MSAPLGYRAVLAPPHPTRPQRARRPATPAPAPSPGPGSGTTRRQLTPFHDPPERGRKDPPPRSGRTRRGAPAPTRRRDLPRDTGTAAGPVEITRRDHPRRTFPGKREGIFGKRPFGWRLMGFSLRKSSIRRECEGLAELITLFGGGRS</sequence>